<dbReference type="PANTHER" id="PTHR16059">
    <property type="entry name" value="ANTHRAX TOXIN RECEPTOR"/>
    <property type="match status" value="1"/>
</dbReference>
<evidence type="ECO:0000256" key="11">
    <source>
        <dbReference type="RuleBase" id="RU000354"/>
    </source>
</evidence>
<accession>A0A498MCM7</accession>
<sequence>MLKLYEKYNIEPNRLKEGNTVRSFKAKPENVEERVSYWLNLTSLQGSEVILTSTFHFFVDKRPRQRSWFCKRLKNPSCRIPDLHLLPSVRLLFRSASGTLLGNITVVPHRRGTWQSKDVSVIIKEARDKNHLLITVEFDYGEQYQRYQDQLPQSSLPYLLVYANDLAISEPNSVAVSLQRYDPFVADQQPTRSPDSAPDIRVKRELDLDFSDPIENNELPEVEYNSFKQHDMWESAYFALKPKPFKKERRRKGQEHADGFGKSQVLRFDEKTMKKARRRQWKEPRSCSRRYLKVDFADIGWNEWILSPKSFDAFYCAGTCEFPIPKVSEPHGEDQRGPPLQPCNHPEHSQGRWDNSRSGSVKNHWNEIYFFVEHLAEKFISPMLRMSFIVFSTQGTTIMKLTENRNEITRGLNILKREIPGGDTYMNLGLKKAQRARSLGAIVYCVGVKDFNQTQLATIADTIEHVFPVLGGFQALEGMIDSVIKEVPPPPPPEPESDDEDGMPKKKWPTVDASYYGGRGVGGIKRMEVRWGNKGSTEEGAKLEMPKNAVVKMPEDEYEPYEPKLRNPYGRRPAHHRKWYSPIKGKLDALWALFRRGYDQVSLMRPQPGDQGRCINFTRVKAEEPRSPPHSNCPLPPPPPPPDHQPLMRPPPKRPPSRGPSINRSPPGPPPARAPPGPRRPPPSRPPPCPGNGH</sequence>
<dbReference type="Gene3D" id="3.40.50.410">
    <property type="entry name" value="von Willebrand factor, type A domain"/>
    <property type="match status" value="2"/>
</dbReference>
<comment type="subcellular location">
    <subcellularLocation>
        <location evidence="1">Membrane</location>
        <topology evidence="1">Single-pass membrane protein</topology>
    </subcellularLocation>
    <subcellularLocation>
        <location evidence="2">Secreted</location>
    </subcellularLocation>
</comment>
<feature type="region of interest" description="Disordered" evidence="12">
    <location>
        <begin position="622"/>
        <end position="694"/>
    </location>
</feature>
<dbReference type="InterPro" id="IPR017948">
    <property type="entry name" value="TGFb_CS"/>
</dbReference>
<evidence type="ECO:0000313" key="15">
    <source>
        <dbReference type="Proteomes" id="UP000290572"/>
    </source>
</evidence>
<keyword evidence="6" id="KW-0732">Signal</keyword>
<dbReference type="EMBL" id="QBIY01012743">
    <property type="protein sequence ID" value="RXN17563.1"/>
    <property type="molecule type" value="Genomic_DNA"/>
</dbReference>
<dbReference type="InterPro" id="IPR008399">
    <property type="entry name" value="Anthrax_toxin_rcpt_C"/>
</dbReference>
<dbReference type="GO" id="GO:0005576">
    <property type="term" value="C:extracellular region"/>
    <property type="evidence" value="ECO:0007669"/>
    <property type="project" value="UniProtKB-SubCell"/>
</dbReference>
<dbReference type="SUPFAM" id="SSF53300">
    <property type="entry name" value="vWA-like"/>
    <property type="match status" value="1"/>
</dbReference>
<feature type="compositionally biased region" description="Basic and acidic residues" evidence="12">
    <location>
        <begin position="345"/>
        <end position="355"/>
    </location>
</feature>
<keyword evidence="5" id="KW-0812">Transmembrane</keyword>
<evidence type="ECO:0000256" key="2">
    <source>
        <dbReference type="ARBA" id="ARBA00004613"/>
    </source>
</evidence>
<evidence type="ECO:0000256" key="12">
    <source>
        <dbReference type="SAM" id="MobiDB-lite"/>
    </source>
</evidence>
<keyword evidence="7" id="KW-1133">Transmembrane helix</keyword>
<dbReference type="PROSITE" id="PS51362">
    <property type="entry name" value="TGF_BETA_2"/>
    <property type="match status" value="1"/>
</dbReference>
<dbReference type="Gene3D" id="2.10.90.10">
    <property type="entry name" value="Cystine-knot cytokines"/>
    <property type="match status" value="1"/>
</dbReference>
<feature type="region of interest" description="Disordered" evidence="12">
    <location>
        <begin position="327"/>
        <end position="357"/>
    </location>
</feature>
<dbReference type="SMART" id="SM00204">
    <property type="entry name" value="TGFB"/>
    <property type="match status" value="1"/>
</dbReference>
<comment type="similarity">
    <text evidence="3 11">Belongs to the TGF-beta family.</text>
</comment>
<dbReference type="AlphaFoldDB" id="A0A498MCM7"/>
<evidence type="ECO:0000256" key="3">
    <source>
        <dbReference type="ARBA" id="ARBA00006656"/>
    </source>
</evidence>
<reference evidence="14 15" key="1">
    <citation type="submission" date="2018-03" db="EMBL/GenBank/DDBJ databases">
        <title>Draft genome sequence of Rohu Carp (Labeo rohita).</title>
        <authorList>
            <person name="Das P."/>
            <person name="Kushwaha B."/>
            <person name="Joshi C.G."/>
            <person name="Kumar D."/>
            <person name="Nagpure N.S."/>
            <person name="Sahoo L."/>
            <person name="Das S.P."/>
            <person name="Bit A."/>
            <person name="Patnaik S."/>
            <person name="Meher P.K."/>
            <person name="Jayasankar P."/>
            <person name="Koringa P.G."/>
            <person name="Patel N.V."/>
            <person name="Hinsu A.T."/>
            <person name="Kumar R."/>
            <person name="Pandey M."/>
            <person name="Agarwal S."/>
            <person name="Srivastava S."/>
            <person name="Singh M."/>
            <person name="Iquebal M.A."/>
            <person name="Jaiswal S."/>
            <person name="Angadi U.B."/>
            <person name="Kumar N."/>
            <person name="Raza M."/>
            <person name="Shah T.M."/>
            <person name="Rai A."/>
            <person name="Jena J.K."/>
        </authorList>
    </citation>
    <scope>NUCLEOTIDE SEQUENCE [LARGE SCALE GENOMIC DNA]</scope>
    <source>
        <strain evidence="14">DASCIFA01</strain>
        <tissue evidence="14">Testis</tissue>
    </source>
</reference>
<dbReference type="GO" id="GO:0005886">
    <property type="term" value="C:plasma membrane"/>
    <property type="evidence" value="ECO:0007669"/>
    <property type="project" value="TreeGrafter"/>
</dbReference>
<evidence type="ECO:0000313" key="14">
    <source>
        <dbReference type="EMBL" id="RXN17563.1"/>
    </source>
</evidence>
<dbReference type="Proteomes" id="UP000290572">
    <property type="component" value="Unassembled WGS sequence"/>
</dbReference>
<dbReference type="GO" id="GO:0008083">
    <property type="term" value="F:growth factor activity"/>
    <property type="evidence" value="ECO:0007669"/>
    <property type="project" value="UniProtKB-KW"/>
</dbReference>
<evidence type="ECO:0000256" key="10">
    <source>
        <dbReference type="ARBA" id="ARBA00023157"/>
    </source>
</evidence>
<feature type="region of interest" description="Disordered" evidence="12">
    <location>
        <begin position="485"/>
        <end position="509"/>
    </location>
</feature>
<evidence type="ECO:0000256" key="6">
    <source>
        <dbReference type="ARBA" id="ARBA00022729"/>
    </source>
</evidence>
<evidence type="ECO:0000256" key="7">
    <source>
        <dbReference type="ARBA" id="ARBA00022989"/>
    </source>
</evidence>
<gene>
    <name evidence="14" type="ORF">ROHU_026843</name>
</gene>
<feature type="compositionally biased region" description="Pro residues" evidence="12">
    <location>
        <begin position="634"/>
        <end position="650"/>
    </location>
</feature>
<dbReference type="SUPFAM" id="SSF57501">
    <property type="entry name" value="Cystine-knot cytokines"/>
    <property type="match status" value="1"/>
</dbReference>
<dbReference type="GO" id="GO:0009986">
    <property type="term" value="C:cell surface"/>
    <property type="evidence" value="ECO:0007669"/>
    <property type="project" value="TreeGrafter"/>
</dbReference>
<dbReference type="GO" id="GO:0004888">
    <property type="term" value="F:transmembrane signaling receptor activity"/>
    <property type="evidence" value="ECO:0007669"/>
    <property type="project" value="TreeGrafter"/>
</dbReference>
<dbReference type="InterPro" id="IPR001839">
    <property type="entry name" value="TGF-b_C"/>
</dbReference>
<evidence type="ECO:0000256" key="8">
    <source>
        <dbReference type="ARBA" id="ARBA00023030"/>
    </source>
</evidence>
<evidence type="ECO:0000259" key="13">
    <source>
        <dbReference type="PROSITE" id="PS51362"/>
    </source>
</evidence>
<keyword evidence="8 11" id="KW-0339">Growth factor</keyword>
<dbReference type="InterPro" id="IPR036465">
    <property type="entry name" value="vWFA_dom_sf"/>
</dbReference>
<evidence type="ECO:0000256" key="4">
    <source>
        <dbReference type="ARBA" id="ARBA00022525"/>
    </source>
</evidence>
<keyword evidence="4" id="KW-0964">Secreted</keyword>
<feature type="compositionally biased region" description="Pro residues" evidence="12">
    <location>
        <begin position="666"/>
        <end position="694"/>
    </location>
</feature>
<evidence type="ECO:0000256" key="1">
    <source>
        <dbReference type="ARBA" id="ARBA00004167"/>
    </source>
</evidence>
<evidence type="ECO:0000256" key="9">
    <source>
        <dbReference type="ARBA" id="ARBA00023136"/>
    </source>
</evidence>
<name>A0A498MCM7_LABRO</name>
<feature type="domain" description="TGF-beta family profile" evidence="13">
    <location>
        <begin position="276"/>
        <end position="346"/>
    </location>
</feature>
<organism evidence="14 15">
    <name type="scientific">Labeo rohita</name>
    <name type="common">Indian major carp</name>
    <name type="synonym">Cyprinus rohita</name>
    <dbReference type="NCBI Taxonomy" id="84645"/>
    <lineage>
        <taxon>Eukaryota</taxon>
        <taxon>Metazoa</taxon>
        <taxon>Chordata</taxon>
        <taxon>Craniata</taxon>
        <taxon>Vertebrata</taxon>
        <taxon>Euteleostomi</taxon>
        <taxon>Actinopterygii</taxon>
        <taxon>Neopterygii</taxon>
        <taxon>Teleostei</taxon>
        <taxon>Ostariophysi</taxon>
        <taxon>Cypriniformes</taxon>
        <taxon>Cyprinidae</taxon>
        <taxon>Labeoninae</taxon>
        <taxon>Labeonini</taxon>
        <taxon>Labeo</taxon>
    </lineage>
</organism>
<proteinExistence type="inferred from homology"/>
<dbReference type="InterPro" id="IPR029034">
    <property type="entry name" value="Cystine-knot_cytokine"/>
</dbReference>
<dbReference type="Pfam" id="PF00019">
    <property type="entry name" value="TGF_beta"/>
    <property type="match status" value="1"/>
</dbReference>
<dbReference type="PROSITE" id="PS00250">
    <property type="entry name" value="TGF_BETA_1"/>
    <property type="match status" value="1"/>
</dbReference>
<evidence type="ECO:0000256" key="5">
    <source>
        <dbReference type="ARBA" id="ARBA00022692"/>
    </source>
</evidence>
<keyword evidence="15" id="KW-1185">Reference proteome</keyword>
<dbReference type="Pfam" id="PF05586">
    <property type="entry name" value="Ant_C"/>
    <property type="match status" value="1"/>
</dbReference>
<protein>
    <submittedName>
        <fullName evidence="14">Growth differentiation factor 10-like protein</fullName>
    </submittedName>
</protein>
<keyword evidence="10" id="KW-1015">Disulfide bond</keyword>
<comment type="caution">
    <text evidence="14">The sequence shown here is derived from an EMBL/GenBank/DDBJ whole genome shotgun (WGS) entry which is preliminary data.</text>
</comment>
<dbReference type="PANTHER" id="PTHR16059:SF16">
    <property type="entry name" value="ANTHRAX TOXIN RECEPTOR-LIKE"/>
    <property type="match status" value="1"/>
</dbReference>
<keyword evidence="9" id="KW-0472">Membrane</keyword>